<dbReference type="EMBL" id="MN739551">
    <property type="protein sequence ID" value="QHT12855.1"/>
    <property type="molecule type" value="Genomic_DNA"/>
</dbReference>
<proteinExistence type="predicted"/>
<dbReference type="AlphaFoldDB" id="A0A6C0DB56"/>
<evidence type="ECO:0000313" key="2">
    <source>
        <dbReference type="EMBL" id="QHT12855.1"/>
    </source>
</evidence>
<feature type="domain" description="Glycosyl transferase family 25" evidence="1">
    <location>
        <begin position="49"/>
        <end position="94"/>
    </location>
</feature>
<dbReference type="CDD" id="cd06532">
    <property type="entry name" value="Glyco_transf_25"/>
    <property type="match status" value="1"/>
</dbReference>
<dbReference type="Pfam" id="PF01755">
    <property type="entry name" value="Glyco_transf_25"/>
    <property type="match status" value="1"/>
</dbReference>
<accession>A0A6C0DB56</accession>
<sequence length="258" mass="30591">MNIMNLKNISDIKHVFYINLEHRTDRRVHVERQLSSIGIKEPTRFNAIKLPNGAIGCSMSHLKCLQLAKENKLPHILICEDDIQFLDPFLFMSQLNGFLENHSDDNSWDVILLAGNNTPPYGLGDDFSVRVFQCQTTTGYLVKENYYDKLISNIKEGINKLIREPHNHRIYAIDKYWFELQKQHYWYLITPLTVVQREDYSDIEKKITNYMKPMTDLDKTDYFLRQKIFNQQQEQLEQQKQKQNISKMNLGNMFSNMF</sequence>
<protein>
    <recommendedName>
        <fullName evidence="1">Glycosyl transferase family 25 domain-containing protein</fullName>
    </recommendedName>
</protein>
<dbReference type="InterPro" id="IPR002654">
    <property type="entry name" value="Glyco_trans_25"/>
</dbReference>
<organism evidence="2">
    <name type="scientific">viral metagenome</name>
    <dbReference type="NCBI Taxonomy" id="1070528"/>
    <lineage>
        <taxon>unclassified sequences</taxon>
        <taxon>metagenomes</taxon>
        <taxon>organismal metagenomes</taxon>
    </lineage>
</organism>
<reference evidence="2" key="1">
    <citation type="journal article" date="2020" name="Nature">
        <title>Giant virus diversity and host interactions through global metagenomics.</title>
        <authorList>
            <person name="Schulz F."/>
            <person name="Roux S."/>
            <person name="Paez-Espino D."/>
            <person name="Jungbluth S."/>
            <person name="Walsh D.A."/>
            <person name="Denef V.J."/>
            <person name="McMahon K.D."/>
            <person name="Konstantinidis K.T."/>
            <person name="Eloe-Fadrosh E.A."/>
            <person name="Kyrpides N.C."/>
            <person name="Woyke T."/>
        </authorList>
    </citation>
    <scope>NUCLEOTIDE SEQUENCE</scope>
    <source>
        <strain evidence="2">GVMAG-M-3300023174-130</strain>
    </source>
</reference>
<name>A0A6C0DB56_9ZZZZ</name>
<evidence type="ECO:0000259" key="1">
    <source>
        <dbReference type="Pfam" id="PF01755"/>
    </source>
</evidence>